<proteinExistence type="predicted"/>
<dbReference type="EMBL" id="JAHHUM010001175">
    <property type="protein sequence ID" value="KAK5614071.1"/>
    <property type="molecule type" value="Genomic_DNA"/>
</dbReference>
<accession>A0AAV9RYP1</accession>
<reference evidence="1 2" key="1">
    <citation type="submission" date="2021-06" db="EMBL/GenBank/DDBJ databases">
        <authorList>
            <person name="Palmer J.M."/>
        </authorList>
    </citation>
    <scope>NUCLEOTIDE SEQUENCE [LARGE SCALE GENOMIC DNA]</scope>
    <source>
        <strain evidence="1 2">MEX-2019</strain>
        <tissue evidence="1">Muscle</tissue>
    </source>
</reference>
<protein>
    <submittedName>
        <fullName evidence="1">Uncharacterized protein</fullName>
    </submittedName>
</protein>
<keyword evidence="2" id="KW-1185">Reference proteome</keyword>
<sequence length="193" mass="21137">MLRELLELLPAHPSVNLSSSSVSSPATQRTPLGNTLSHCSPVCPPSNTVHSAEVLPQDYKAGESVLRTYVPVLLCNSASERELTSSNKPSPTTYSDSCVLGFLPVRYLVSSQLQVFQRTSSDNLQLAAFWLLSGEILQRTLLTSHRAHHPQVPTPVTYSPTSWKSLTSHKWLSALLQPIIRGQYSSLPDTGPF</sequence>
<dbReference type="Proteomes" id="UP001311232">
    <property type="component" value="Unassembled WGS sequence"/>
</dbReference>
<evidence type="ECO:0000313" key="2">
    <source>
        <dbReference type="Proteomes" id="UP001311232"/>
    </source>
</evidence>
<dbReference type="AlphaFoldDB" id="A0AAV9RYP1"/>
<comment type="caution">
    <text evidence="1">The sequence shown here is derived from an EMBL/GenBank/DDBJ whole genome shotgun (WGS) entry which is preliminary data.</text>
</comment>
<evidence type="ECO:0000313" key="1">
    <source>
        <dbReference type="EMBL" id="KAK5614071.1"/>
    </source>
</evidence>
<organism evidence="1 2">
    <name type="scientific">Crenichthys baileyi</name>
    <name type="common">White River springfish</name>
    <dbReference type="NCBI Taxonomy" id="28760"/>
    <lineage>
        <taxon>Eukaryota</taxon>
        <taxon>Metazoa</taxon>
        <taxon>Chordata</taxon>
        <taxon>Craniata</taxon>
        <taxon>Vertebrata</taxon>
        <taxon>Euteleostomi</taxon>
        <taxon>Actinopterygii</taxon>
        <taxon>Neopterygii</taxon>
        <taxon>Teleostei</taxon>
        <taxon>Neoteleostei</taxon>
        <taxon>Acanthomorphata</taxon>
        <taxon>Ovalentaria</taxon>
        <taxon>Atherinomorphae</taxon>
        <taxon>Cyprinodontiformes</taxon>
        <taxon>Goodeidae</taxon>
        <taxon>Crenichthys</taxon>
    </lineage>
</organism>
<name>A0AAV9RYP1_9TELE</name>
<gene>
    <name evidence="1" type="ORF">CRENBAI_011237</name>
</gene>